<feature type="compositionally biased region" description="Basic and acidic residues" evidence="1">
    <location>
        <begin position="45"/>
        <end position="72"/>
    </location>
</feature>
<keyword evidence="3" id="KW-1185">Reference proteome</keyword>
<dbReference type="EMBL" id="JAINUG010000053">
    <property type="protein sequence ID" value="KAJ8404474.1"/>
    <property type="molecule type" value="Genomic_DNA"/>
</dbReference>
<gene>
    <name evidence="2" type="ORF">AAFF_G00337410</name>
</gene>
<evidence type="ECO:0000313" key="3">
    <source>
        <dbReference type="Proteomes" id="UP001221898"/>
    </source>
</evidence>
<accession>A0AAD7WQB9</accession>
<feature type="region of interest" description="Disordered" evidence="1">
    <location>
        <begin position="32"/>
        <end position="72"/>
    </location>
</feature>
<sequence>MALEKGELNYFTGAVSQIPLRDSLKARLTEHHETAMPKPHAAKRTRGDAELTRSENGEEVSWRDEGARTRQVSWRERQAVPTDIPFKRGGERNGTHNGPHCWHVSVPMLSGSGQWAACTRIQLRSELTAACAVSRGARVEPFPHPIERARV</sequence>
<evidence type="ECO:0000256" key="1">
    <source>
        <dbReference type="SAM" id="MobiDB-lite"/>
    </source>
</evidence>
<proteinExistence type="predicted"/>
<reference evidence="2" key="1">
    <citation type="journal article" date="2023" name="Science">
        <title>Genome structures resolve the early diversification of teleost fishes.</title>
        <authorList>
            <person name="Parey E."/>
            <person name="Louis A."/>
            <person name="Montfort J."/>
            <person name="Bouchez O."/>
            <person name="Roques C."/>
            <person name="Iampietro C."/>
            <person name="Lluch J."/>
            <person name="Castinel A."/>
            <person name="Donnadieu C."/>
            <person name="Desvignes T."/>
            <person name="Floi Bucao C."/>
            <person name="Jouanno E."/>
            <person name="Wen M."/>
            <person name="Mejri S."/>
            <person name="Dirks R."/>
            <person name="Jansen H."/>
            <person name="Henkel C."/>
            <person name="Chen W.J."/>
            <person name="Zahm M."/>
            <person name="Cabau C."/>
            <person name="Klopp C."/>
            <person name="Thompson A.W."/>
            <person name="Robinson-Rechavi M."/>
            <person name="Braasch I."/>
            <person name="Lecointre G."/>
            <person name="Bobe J."/>
            <person name="Postlethwait J.H."/>
            <person name="Berthelot C."/>
            <person name="Roest Crollius H."/>
            <person name="Guiguen Y."/>
        </authorList>
    </citation>
    <scope>NUCLEOTIDE SEQUENCE</scope>
    <source>
        <strain evidence="2">NC1722</strain>
    </source>
</reference>
<comment type="caution">
    <text evidence="2">The sequence shown here is derived from an EMBL/GenBank/DDBJ whole genome shotgun (WGS) entry which is preliminary data.</text>
</comment>
<evidence type="ECO:0000313" key="2">
    <source>
        <dbReference type="EMBL" id="KAJ8404474.1"/>
    </source>
</evidence>
<dbReference type="AlphaFoldDB" id="A0AAD7WQB9"/>
<name>A0AAD7WQB9_9TELE</name>
<organism evidence="2 3">
    <name type="scientific">Aldrovandia affinis</name>
    <dbReference type="NCBI Taxonomy" id="143900"/>
    <lineage>
        <taxon>Eukaryota</taxon>
        <taxon>Metazoa</taxon>
        <taxon>Chordata</taxon>
        <taxon>Craniata</taxon>
        <taxon>Vertebrata</taxon>
        <taxon>Euteleostomi</taxon>
        <taxon>Actinopterygii</taxon>
        <taxon>Neopterygii</taxon>
        <taxon>Teleostei</taxon>
        <taxon>Notacanthiformes</taxon>
        <taxon>Halosauridae</taxon>
        <taxon>Aldrovandia</taxon>
    </lineage>
</organism>
<dbReference type="Proteomes" id="UP001221898">
    <property type="component" value="Unassembled WGS sequence"/>
</dbReference>
<protein>
    <submittedName>
        <fullName evidence="2">Uncharacterized protein</fullName>
    </submittedName>
</protein>